<dbReference type="Pfam" id="PF21320">
    <property type="entry name" value="WHD_Rv2258c"/>
    <property type="match status" value="1"/>
</dbReference>
<dbReference type="InterPro" id="IPR029063">
    <property type="entry name" value="SAM-dependent_MTases_sf"/>
</dbReference>
<evidence type="ECO:0000259" key="1">
    <source>
        <dbReference type="Pfam" id="PF13847"/>
    </source>
</evidence>
<dbReference type="InterPro" id="IPR025714">
    <property type="entry name" value="Methyltranfer_dom"/>
</dbReference>
<dbReference type="InterPro" id="IPR053173">
    <property type="entry name" value="SAM-binding_MTase"/>
</dbReference>
<dbReference type="GeneID" id="100377355"/>
<sequence>MASGMNEQASETTELFKRRMLDTVCSGFLTVGISVGSASGLFDTMAKLGRPCHVKDIAEAAGMKERYIREWLGAMVTGRIVEFDTSEETYFLPPHRIEVLCRGNGSAAVVSEAVPAICEVYSDILKCMEIDGPKRLPYPRYNLFSKWLELNDETRVDSTPSQYLSEINEVKLLLGLSTLVCEIGCSSGTGLCRLATDYVNPRYYGIDISQSAIKTAKSRAETANLSNVTFCCADATSLPDDWEAKFDVVYCMDVVHDVPRPDF</sequence>
<protein>
    <submittedName>
        <fullName evidence="4">Uncharacterized protein LOC100377355</fullName>
    </submittedName>
</protein>
<dbReference type="PANTHER" id="PTHR45128">
    <property type="entry name" value="METHYLTRANSFERASE TYPE 11"/>
    <property type="match status" value="1"/>
</dbReference>
<reference evidence="4" key="1">
    <citation type="submission" date="2025-08" db="UniProtKB">
        <authorList>
            <consortium name="RefSeq"/>
        </authorList>
    </citation>
    <scope>IDENTIFICATION</scope>
    <source>
        <tissue evidence="4">Testes</tissue>
    </source>
</reference>
<feature type="domain" description="Methyltransferase" evidence="1">
    <location>
        <begin position="180"/>
        <end position="262"/>
    </location>
</feature>
<dbReference type="InterPro" id="IPR036390">
    <property type="entry name" value="WH_DNA-bd_sf"/>
</dbReference>
<dbReference type="Pfam" id="PF13847">
    <property type="entry name" value="Methyltransf_31"/>
    <property type="match status" value="1"/>
</dbReference>
<feature type="domain" description="S-adenosylmethionine-dependent methyltransferase Rv2258c-like winged HTH" evidence="2">
    <location>
        <begin position="28"/>
        <end position="102"/>
    </location>
</feature>
<dbReference type="SUPFAM" id="SSF53335">
    <property type="entry name" value="S-adenosyl-L-methionine-dependent methyltransferases"/>
    <property type="match status" value="1"/>
</dbReference>
<keyword evidence="3" id="KW-1185">Reference proteome</keyword>
<organism evidence="3 4">
    <name type="scientific">Saccoglossus kowalevskii</name>
    <name type="common">Acorn worm</name>
    <dbReference type="NCBI Taxonomy" id="10224"/>
    <lineage>
        <taxon>Eukaryota</taxon>
        <taxon>Metazoa</taxon>
        <taxon>Hemichordata</taxon>
        <taxon>Enteropneusta</taxon>
        <taxon>Harrimaniidae</taxon>
        <taxon>Saccoglossus</taxon>
    </lineage>
</organism>
<name>A0ABM0N0H2_SACKO</name>
<evidence type="ECO:0000313" key="3">
    <source>
        <dbReference type="Proteomes" id="UP000694865"/>
    </source>
</evidence>
<dbReference type="SUPFAM" id="SSF46785">
    <property type="entry name" value="Winged helix' DNA-binding domain"/>
    <property type="match status" value="1"/>
</dbReference>
<dbReference type="Proteomes" id="UP000694865">
    <property type="component" value="Unplaced"/>
</dbReference>
<dbReference type="InterPro" id="IPR048711">
    <property type="entry name" value="WHD_Rv2258c"/>
</dbReference>
<dbReference type="Gene3D" id="3.40.50.150">
    <property type="entry name" value="Vaccinia Virus protein VP39"/>
    <property type="match status" value="1"/>
</dbReference>
<evidence type="ECO:0000259" key="2">
    <source>
        <dbReference type="Pfam" id="PF21320"/>
    </source>
</evidence>
<dbReference type="CDD" id="cd02440">
    <property type="entry name" value="AdoMet_MTases"/>
    <property type="match status" value="1"/>
</dbReference>
<dbReference type="RefSeq" id="XP_006825763.1">
    <property type="nucleotide sequence ID" value="XM_006825700.1"/>
</dbReference>
<accession>A0ABM0N0H2</accession>
<gene>
    <name evidence="4" type="primary">LOC100377355</name>
</gene>
<evidence type="ECO:0000313" key="4">
    <source>
        <dbReference type="RefSeq" id="XP_006825763.1"/>
    </source>
</evidence>
<proteinExistence type="predicted"/>
<dbReference type="PANTHER" id="PTHR45128:SF1">
    <property type="entry name" value="S-ADENOSYLMETHIONINE-DEPENDENT METHYLTRANSFERASE RV2258C"/>
    <property type="match status" value="1"/>
</dbReference>